<accession>A0ACD6AMI4</accession>
<reference evidence="1" key="2">
    <citation type="submission" date="2025-09" db="UniProtKB">
        <authorList>
            <consortium name="EnsemblPlants"/>
        </authorList>
    </citation>
    <scope>IDENTIFICATION</scope>
</reference>
<reference evidence="1" key="1">
    <citation type="submission" date="2021-05" db="EMBL/GenBank/DDBJ databases">
        <authorList>
            <person name="Scholz U."/>
            <person name="Mascher M."/>
            <person name="Fiebig A."/>
        </authorList>
    </citation>
    <scope>NUCLEOTIDE SEQUENCE [LARGE SCALE GENOMIC DNA]</scope>
</reference>
<proteinExistence type="predicted"/>
<protein>
    <submittedName>
        <fullName evidence="1">Uncharacterized protein</fullName>
    </submittedName>
</protein>
<sequence length="292" mass="31317">MALPPSRVPPAPKRHCRGLGSAAMTSTSASIRQAAAVPPSQDAISEILSWLPAKSLCRFRCVSKEWRALVSSPAFVAAQRSRAEPLLVARSTCGRTMQLMDTEGAVVRAVEAQDDGAWIFRASLGGLVCFSSVGNNSGTLVMDLATGKTLLACSEPAAAPAPMYYTGYGFGRAARSGSLMVFRFVLLRPGEQMCEVLALGDGAAIAKWKRTRSPPMMVSLWYSRCSGVTANGALHYLSFGDEVLSFDLANEEWKQGHLDESVHDAEGSGLLLCRRGAFESVTSRWRAALLLL</sequence>
<evidence type="ECO:0000313" key="1">
    <source>
        <dbReference type="EnsemblPlants" id="AVESA.00010b.r2.7DG1391210.1.CDS"/>
    </source>
</evidence>
<dbReference type="Proteomes" id="UP001732700">
    <property type="component" value="Chromosome 7D"/>
</dbReference>
<dbReference type="EnsemblPlants" id="AVESA.00010b.r2.7DG1391210.1">
    <property type="protein sequence ID" value="AVESA.00010b.r2.7DG1391210.1.CDS"/>
    <property type="gene ID" value="AVESA.00010b.r2.7DG1391210"/>
</dbReference>
<keyword evidence="2" id="KW-1185">Reference proteome</keyword>
<name>A0ACD6AMI4_AVESA</name>
<organism evidence="1 2">
    <name type="scientific">Avena sativa</name>
    <name type="common">Oat</name>
    <dbReference type="NCBI Taxonomy" id="4498"/>
    <lineage>
        <taxon>Eukaryota</taxon>
        <taxon>Viridiplantae</taxon>
        <taxon>Streptophyta</taxon>
        <taxon>Embryophyta</taxon>
        <taxon>Tracheophyta</taxon>
        <taxon>Spermatophyta</taxon>
        <taxon>Magnoliopsida</taxon>
        <taxon>Liliopsida</taxon>
        <taxon>Poales</taxon>
        <taxon>Poaceae</taxon>
        <taxon>BOP clade</taxon>
        <taxon>Pooideae</taxon>
        <taxon>Poodae</taxon>
        <taxon>Poeae</taxon>
        <taxon>Poeae Chloroplast Group 1 (Aveneae type)</taxon>
        <taxon>Aveninae</taxon>
        <taxon>Avena</taxon>
    </lineage>
</organism>
<evidence type="ECO:0000313" key="2">
    <source>
        <dbReference type="Proteomes" id="UP001732700"/>
    </source>
</evidence>